<evidence type="ECO:0000256" key="1">
    <source>
        <dbReference type="ARBA" id="ARBA00022933"/>
    </source>
</evidence>
<dbReference type="InterPro" id="IPR048083">
    <property type="entry name" value="GrdB-like"/>
</dbReference>
<name>A0A2T3FYU9_9FIRM</name>
<accession>A0A2T3FYU9</accession>
<dbReference type="NCBIfam" id="NF041545">
    <property type="entry name" value="GrdB_like_no_Se"/>
    <property type="match status" value="1"/>
</dbReference>
<reference evidence="3" key="3">
    <citation type="submission" date="2021-10" db="EMBL/GenBank/DDBJ databases">
        <title>Collection of gut derived symbiotic bacterial strains cultured from healthy donors.</title>
        <authorList>
            <person name="Lin H."/>
            <person name="Littmann E."/>
            <person name="Kohout C."/>
            <person name="Pamer E.G."/>
        </authorList>
    </citation>
    <scope>NUCLEOTIDE SEQUENCE</scope>
    <source>
        <strain evidence="3">DFI.4.48</strain>
    </source>
</reference>
<sequence length="173" mass="19175">MKIIMIYDQIQSGAGIKDDHDIPLGAKKEAVGPAVMMEPFLKKVDGKVVACLYCGDGTYLKNPDEVSRKLCAMVNKLKPDVVMCGPCFNYLNYGKMAARIAYDINQNTSSKAIAAMSDDNQETINEYKDKLCIIKTPKKGGIGLNESLEGMCVLAKALYQEKEIEEIKEKFCF</sequence>
<dbReference type="AlphaFoldDB" id="A0A2T3FYU9"/>
<dbReference type="EMBL" id="JAJDKZ010000027">
    <property type="protein sequence ID" value="MCB8610862.1"/>
    <property type="molecule type" value="Genomic_DNA"/>
</dbReference>
<keyword evidence="1" id="KW-0712">Selenocysteine</keyword>
<dbReference type="Proteomes" id="UP000241201">
    <property type="component" value="Unassembled WGS sequence"/>
</dbReference>
<organism evidence="4 5">
    <name type="scientific">Faecalibacillus faecis</name>
    <dbReference type="NCBI Taxonomy" id="1982628"/>
    <lineage>
        <taxon>Bacteria</taxon>
        <taxon>Bacillati</taxon>
        <taxon>Bacillota</taxon>
        <taxon>Erysipelotrichia</taxon>
        <taxon>Erysipelotrichales</taxon>
        <taxon>Coprobacillaceae</taxon>
        <taxon>Faecalibacillus</taxon>
    </lineage>
</organism>
<dbReference type="Proteomes" id="UP001198439">
    <property type="component" value="Unassembled WGS sequence"/>
</dbReference>
<dbReference type="GO" id="GO:0050485">
    <property type="term" value="F:oxidoreductase activity, acting on X-H and Y-H to form an X-Y bond, with a disulfide as acceptor"/>
    <property type="evidence" value="ECO:0007669"/>
    <property type="project" value="InterPro"/>
</dbReference>
<dbReference type="RefSeq" id="WP_048924392.1">
    <property type="nucleotide sequence ID" value="NZ_DBGCOW010000074.1"/>
</dbReference>
<keyword evidence="2" id="KW-0560">Oxidoreductase</keyword>
<gene>
    <name evidence="4" type="ORF">C7U55_07370</name>
    <name evidence="3" type="ORF">LJD69_09675</name>
</gene>
<dbReference type="GeneID" id="77470905"/>
<evidence type="ECO:0000256" key="2">
    <source>
        <dbReference type="ARBA" id="ARBA00023002"/>
    </source>
</evidence>
<evidence type="ECO:0000313" key="3">
    <source>
        <dbReference type="EMBL" id="MCB8610862.1"/>
    </source>
</evidence>
<proteinExistence type="predicted"/>
<reference evidence="5" key="1">
    <citation type="submission" date="2018-03" db="EMBL/GenBank/DDBJ databases">
        <title>Lachnoclostridium SNUG30370 gen.nov., sp.nov., isolated from human faeces.</title>
        <authorList>
            <person name="Seo B."/>
            <person name="Jeon K."/>
            <person name="Ko G."/>
        </authorList>
    </citation>
    <scope>NUCLEOTIDE SEQUENCE [LARGE SCALE GENOMIC DNA]</scope>
    <source>
        <strain evidence="5">SNUG30370</strain>
    </source>
</reference>
<evidence type="ECO:0000313" key="4">
    <source>
        <dbReference type="EMBL" id="PST40423.1"/>
    </source>
</evidence>
<dbReference type="EMBL" id="PYLP01000007">
    <property type="protein sequence ID" value="PST40423.1"/>
    <property type="molecule type" value="Genomic_DNA"/>
</dbReference>
<comment type="caution">
    <text evidence="4">The sequence shown here is derived from an EMBL/GenBank/DDBJ whole genome shotgun (WGS) entry which is preliminary data.</text>
</comment>
<keyword evidence="5" id="KW-1185">Reference proteome</keyword>
<evidence type="ECO:0000313" key="5">
    <source>
        <dbReference type="Proteomes" id="UP000241201"/>
    </source>
</evidence>
<dbReference type="Pfam" id="PF07355">
    <property type="entry name" value="GRDB"/>
    <property type="match status" value="1"/>
</dbReference>
<reference evidence="4" key="2">
    <citation type="journal article" date="2019" name="Int. J. Syst. Evol. Microbiol.">
        <title>Faecalibacillus intestinalis gen. nov., sp. nov. and Faecalibacillus faecis sp. nov., isolated from human faeces.</title>
        <authorList>
            <person name="Seo B."/>
            <person name="Jeon K."/>
            <person name="Baek I."/>
            <person name="Lee Y.M."/>
            <person name="Baek K."/>
            <person name="Ko G."/>
        </authorList>
    </citation>
    <scope>NUCLEOTIDE SEQUENCE</scope>
    <source>
        <strain evidence="4">SNUG30370</strain>
    </source>
</reference>
<protein>
    <submittedName>
        <fullName evidence="3">Glycine/betaine/sarcosine/D-proline family reductase selenoprotein B</fullName>
    </submittedName>
    <submittedName>
        <fullName evidence="4">Glycine/betaine/sarcosine/D-proline reductase family selenoprotein B</fullName>
    </submittedName>
</protein>
<dbReference type="InterPro" id="IPR010187">
    <property type="entry name" value="Various_sel_PB"/>
</dbReference>